<sequence length="452" mass="51143">MIDDLPDTSFLADLTGFLDECEASTESTERQRQERGTDDLLLDSHKLVAETEALLASCGDAKSSHSVSIQNTSQVTTSGKVPIPDKSTFAEQSLADKKREIRKQQAAKRRNKYRNKLRNERQMLEEQEILLTDELAKLQHTRKKIKSLREKDAAVPAWRAIATRQMEGRLVAEAQQQRLQSAVEHRDNLISELGAMVQQRLYGSTGAICDGERVKSDVQIVPEDIVLLDEYLQSMDAIYSQTDEVFRACGVDKAPQYSFKEGPQRKVDGDVEYFDNLDVLLIPYSFEQTCSAMWQSMLFVHRQRSRQQYSGVTDPENTIAVKFRIPCPRESGEPVNMLILLVTRRYVEADRMVLVWRALSEGEGDFTGMHSDETGWCVTRAVNAEAGDIVVMPTVMQTFVRFIPMSVGVMSRCEYDVNQFTKLVVLSGEEDGVEVARMMESLLLDDTDDART</sequence>
<evidence type="ECO:0000313" key="3">
    <source>
        <dbReference type="EMBL" id="KAG7383902.1"/>
    </source>
</evidence>
<comment type="caution">
    <text evidence="3">The sequence shown here is derived from an EMBL/GenBank/DDBJ whole genome shotgun (WGS) entry which is preliminary data.</text>
</comment>
<protein>
    <submittedName>
        <fullName evidence="3">Uncharacterized protein</fullName>
    </submittedName>
</protein>
<reference evidence="3" key="1">
    <citation type="submission" date="2021-02" db="EMBL/GenBank/DDBJ databases">
        <authorList>
            <person name="Palmer J.M."/>
        </authorList>
    </citation>
    <scope>NUCLEOTIDE SEQUENCE</scope>
    <source>
        <strain evidence="3">SCRP23</strain>
    </source>
</reference>
<name>A0A8T1VR90_9STRA</name>
<dbReference type="AlphaFoldDB" id="A0A8T1VR90"/>
<keyword evidence="4" id="KW-1185">Reference proteome</keyword>
<keyword evidence="1" id="KW-0175">Coiled coil</keyword>
<accession>A0A8T1VR90</accession>
<evidence type="ECO:0000256" key="1">
    <source>
        <dbReference type="SAM" id="Coils"/>
    </source>
</evidence>
<dbReference type="EMBL" id="JAGDFL010000624">
    <property type="protein sequence ID" value="KAG7383902.1"/>
    <property type="molecule type" value="Genomic_DNA"/>
</dbReference>
<feature type="coiled-coil region" evidence="1">
    <location>
        <begin position="103"/>
        <end position="192"/>
    </location>
</feature>
<dbReference type="Proteomes" id="UP000693981">
    <property type="component" value="Unassembled WGS sequence"/>
</dbReference>
<feature type="region of interest" description="Disordered" evidence="2">
    <location>
        <begin position="65"/>
        <end position="86"/>
    </location>
</feature>
<dbReference type="OrthoDB" id="118662at2759"/>
<evidence type="ECO:0000256" key="2">
    <source>
        <dbReference type="SAM" id="MobiDB-lite"/>
    </source>
</evidence>
<evidence type="ECO:0000313" key="4">
    <source>
        <dbReference type="Proteomes" id="UP000693981"/>
    </source>
</evidence>
<organism evidence="3 4">
    <name type="scientific">Phytophthora boehmeriae</name>
    <dbReference type="NCBI Taxonomy" id="109152"/>
    <lineage>
        <taxon>Eukaryota</taxon>
        <taxon>Sar</taxon>
        <taxon>Stramenopiles</taxon>
        <taxon>Oomycota</taxon>
        <taxon>Peronosporomycetes</taxon>
        <taxon>Peronosporales</taxon>
        <taxon>Peronosporaceae</taxon>
        <taxon>Phytophthora</taxon>
    </lineage>
</organism>
<proteinExistence type="predicted"/>
<feature type="compositionally biased region" description="Polar residues" evidence="2">
    <location>
        <begin position="65"/>
        <end position="79"/>
    </location>
</feature>
<gene>
    <name evidence="3" type="ORF">PHYBOEH_009729</name>
</gene>